<keyword evidence="1" id="KW-0812">Transmembrane</keyword>
<accession>W4IP85</accession>
<proteinExistence type="predicted"/>
<keyword evidence="1" id="KW-0472">Membrane</keyword>
<evidence type="ECO:0000256" key="1">
    <source>
        <dbReference type="SAM" id="Phobius"/>
    </source>
</evidence>
<dbReference type="Pfam" id="PF02009">
    <property type="entry name" value="RIFIN"/>
    <property type="match status" value="1"/>
</dbReference>
<evidence type="ECO:0000313" key="2">
    <source>
        <dbReference type="EMBL" id="ETW45476.1"/>
    </source>
</evidence>
<dbReference type="Proteomes" id="UP000019114">
    <property type="component" value="Unassembled WGS sequence"/>
</dbReference>
<reference evidence="2 3" key="2">
    <citation type="submission" date="2013-02" db="EMBL/GenBank/DDBJ databases">
        <title>The Genome Sequence of Plasmodium falciparum NF135/5.C10.</title>
        <authorList>
            <consortium name="The Broad Institute Genome Sequencing Platform"/>
            <consortium name="The Broad Institute Genome Sequencing Center for Infectious Disease"/>
            <person name="Neafsey D."/>
            <person name="Cheeseman I."/>
            <person name="Volkman S."/>
            <person name="Adams J."/>
            <person name="Walker B."/>
            <person name="Young S.K."/>
            <person name="Zeng Q."/>
            <person name="Gargeya S."/>
            <person name="Fitzgerald M."/>
            <person name="Haas B."/>
            <person name="Abouelleil A."/>
            <person name="Alvarado L."/>
            <person name="Arachchi H.M."/>
            <person name="Berlin A.M."/>
            <person name="Chapman S.B."/>
            <person name="Dewar J."/>
            <person name="Goldberg J."/>
            <person name="Griggs A."/>
            <person name="Gujja S."/>
            <person name="Hansen M."/>
            <person name="Howarth C."/>
            <person name="Imamovic A."/>
            <person name="Larimer J."/>
            <person name="McCowan C."/>
            <person name="Murphy C."/>
            <person name="Neiman D."/>
            <person name="Pearson M."/>
            <person name="Priest M."/>
            <person name="Roberts A."/>
            <person name="Saif S."/>
            <person name="Shea T."/>
            <person name="Sisk P."/>
            <person name="Sykes S."/>
            <person name="Wortman J."/>
            <person name="Nusbaum C."/>
            <person name="Birren B."/>
        </authorList>
    </citation>
    <scope>NUCLEOTIDE SEQUENCE [LARGE SCALE GENOMIC DNA]</scope>
    <source>
        <strain evidence="2 3">NF135/5.C10</strain>
    </source>
</reference>
<evidence type="ECO:0008006" key="4">
    <source>
        <dbReference type="Google" id="ProtNLM"/>
    </source>
</evidence>
<dbReference type="EMBL" id="KI926017">
    <property type="protein sequence ID" value="ETW45476.1"/>
    <property type="molecule type" value="Genomic_DNA"/>
</dbReference>
<keyword evidence="1" id="KW-1133">Transmembrane helix</keyword>
<gene>
    <name evidence="2" type="ORF">PFNF135_00397</name>
</gene>
<protein>
    <recommendedName>
        <fullName evidence="4">Surface antigen</fullName>
    </recommendedName>
</protein>
<dbReference type="NCBIfam" id="TIGR01477">
    <property type="entry name" value="RIFIN"/>
    <property type="match status" value="1"/>
</dbReference>
<dbReference type="AlphaFoldDB" id="W4IP85"/>
<organism evidence="2 3">
    <name type="scientific">Plasmodium falciparum NF135/5.C10</name>
    <dbReference type="NCBI Taxonomy" id="1036726"/>
    <lineage>
        <taxon>Eukaryota</taxon>
        <taxon>Sar</taxon>
        <taxon>Alveolata</taxon>
        <taxon>Apicomplexa</taxon>
        <taxon>Aconoidasida</taxon>
        <taxon>Haemosporida</taxon>
        <taxon>Plasmodiidae</taxon>
        <taxon>Plasmodium</taxon>
        <taxon>Plasmodium (Laverania)</taxon>
    </lineage>
</organism>
<name>W4IP85_PLAFA</name>
<evidence type="ECO:0000313" key="3">
    <source>
        <dbReference type="Proteomes" id="UP000019114"/>
    </source>
</evidence>
<sequence>MVDKVEKGCLRCAQNLGGIVAPSSGVLAGIAEGALYAWKPKALEVAITAALNANAVKIAAAANAASAAEIIKLIKLTLLVPNIAGQPFETFFTATPYKNVANITQVVYSEFAQKCITRSSGSLRLLFSDANRHIPICQSVWNQAPAVSRTGEHISDIDFIHRTVQNIFTKAEKPANAAAKIAEAAEIAKIKAAEEKTIEAASTQLYGAIGYSILAILIIVLIMLIIYLILRYRRKKKMKKKLQYIKLLEE</sequence>
<dbReference type="InterPro" id="IPR006373">
    <property type="entry name" value="VSA_Rifin"/>
</dbReference>
<feature type="transmembrane region" description="Helical" evidence="1">
    <location>
        <begin position="205"/>
        <end position="230"/>
    </location>
</feature>
<reference evidence="2 3" key="1">
    <citation type="submission" date="2013-02" db="EMBL/GenBank/DDBJ databases">
        <title>The Genome Annotation of Plasmodium falciparum NF135/5.C10.</title>
        <authorList>
            <consortium name="The Broad Institute Genome Sequencing Platform"/>
            <consortium name="The Broad Institute Genome Sequencing Center for Infectious Disease"/>
            <person name="Neafsey D."/>
            <person name="Hoffman S."/>
            <person name="Volkman S."/>
            <person name="Rosenthal P."/>
            <person name="Walker B."/>
            <person name="Young S.K."/>
            <person name="Zeng Q."/>
            <person name="Gargeya S."/>
            <person name="Fitzgerald M."/>
            <person name="Haas B."/>
            <person name="Abouelleil A."/>
            <person name="Allen A.W."/>
            <person name="Alvarado L."/>
            <person name="Arachchi H.M."/>
            <person name="Berlin A.M."/>
            <person name="Chapman S.B."/>
            <person name="Gainer-Dewar J."/>
            <person name="Goldberg J."/>
            <person name="Griggs A."/>
            <person name="Gujja S."/>
            <person name="Hansen M."/>
            <person name="Howarth C."/>
            <person name="Imamovic A."/>
            <person name="Ireland A."/>
            <person name="Larimer J."/>
            <person name="McCowan C."/>
            <person name="Murphy C."/>
            <person name="Pearson M."/>
            <person name="Poon T.W."/>
            <person name="Priest M."/>
            <person name="Roberts A."/>
            <person name="Saif S."/>
            <person name="Shea T."/>
            <person name="Sisk P."/>
            <person name="Sykes S."/>
            <person name="Wortman J."/>
            <person name="Nusbaum C."/>
            <person name="Birren B."/>
        </authorList>
    </citation>
    <scope>NUCLEOTIDE SEQUENCE [LARGE SCALE GENOMIC DNA]</scope>
    <source>
        <strain evidence="2 3">NF135/5.C10</strain>
    </source>
</reference>